<feature type="region of interest" description="Disordered" evidence="2">
    <location>
        <begin position="362"/>
        <end position="499"/>
    </location>
</feature>
<feature type="compositionally biased region" description="Acidic residues" evidence="2">
    <location>
        <begin position="121"/>
        <end position="133"/>
    </location>
</feature>
<gene>
    <name evidence="3" type="ORF">SAMN05660477_01186</name>
</gene>
<feature type="region of interest" description="Disordered" evidence="2">
    <location>
        <begin position="285"/>
        <end position="309"/>
    </location>
</feature>
<accession>A0A1T5E8Q1</accession>
<keyword evidence="1" id="KW-0175">Coiled coil</keyword>
<keyword evidence="4" id="KW-1185">Reference proteome</keyword>
<evidence type="ECO:0000313" key="3">
    <source>
        <dbReference type="EMBL" id="SKB80169.1"/>
    </source>
</evidence>
<feature type="compositionally biased region" description="Basic and acidic residues" evidence="2">
    <location>
        <begin position="362"/>
        <end position="371"/>
    </location>
</feature>
<sequence>MNARIIELLQQPSLMQANDLQLLEKQIEHTPYVQNVRALYLYGIHLYNPTRYKEVLTTTAAYTTDKKILYQFINKKDIAESSKVESEEKTDTIVESPVEETQNLVSTKIDENLTENKEESSEVEAEQEEDVMNVEEGSKDVIITDETPTSEKETEVDSDLSLESIDENLIQNKEESSEVEAQQEEDVMNVEEGSKDVVITDETPTSEKEEEVESDLSLESIDENLIQNKEESSEVEAQQEEDVMNVEEGSKDVVITDETPTLEKETEVESDLSLESIDENLIQNKEESSEVEAQQEEDVMNVEEGSKDVVITDETEPSEIKEELNRDVSFESIDDFLPQVKFEVPKNHHQFLNPPKFEVKEHKPVEIEEKPTGIVIDDTSENIDSKEELNDAHSLDFGPFSREEESVEVLENEKSEIPTEERKEQEPTIVDVAKEEPVQENSAWKPMSIDAHQPDALIGKVETPNIVTATEKDNKPEPSKEEVSETVNPEIKLEESVEEPKTAIEIVEQKEENLIETSEKIEEEKRPIFNVSFFGDSIAMVDDQKKANEEVVEEVVEEAQQKEVEIPVVAAQEDIKPEKSNVRQFINTWQNWLKIDRTAEIEKDKEVKKQKAIDEFIENQPKITQLKDEASFVVKEKKEDISHLMTETLANLYLEQKLYSKAIKAFETLIAKHPEKTDYFTQKIEDIKEQRKA</sequence>
<dbReference type="InterPro" id="IPR011990">
    <property type="entry name" value="TPR-like_helical_dom_sf"/>
</dbReference>
<feature type="region of interest" description="Disordered" evidence="2">
    <location>
        <begin position="229"/>
        <end position="252"/>
    </location>
</feature>
<proteinExistence type="predicted"/>
<evidence type="ECO:0000313" key="4">
    <source>
        <dbReference type="Proteomes" id="UP000191112"/>
    </source>
</evidence>
<name>A0A1T5E8Q1_9FLAO</name>
<dbReference type="EMBL" id="FUYZ01000003">
    <property type="protein sequence ID" value="SKB80169.1"/>
    <property type="molecule type" value="Genomic_DNA"/>
</dbReference>
<feature type="compositionally biased region" description="Basic and acidic residues" evidence="2">
    <location>
        <begin position="111"/>
        <end position="120"/>
    </location>
</feature>
<feature type="compositionally biased region" description="Acidic residues" evidence="2">
    <location>
        <begin position="233"/>
        <end position="245"/>
    </location>
</feature>
<protein>
    <recommendedName>
        <fullName evidence="5">Tetratricopeptide repeat-containing protein</fullName>
    </recommendedName>
</protein>
<dbReference type="Gene3D" id="1.25.40.10">
    <property type="entry name" value="Tetratricopeptide repeat domain"/>
    <property type="match status" value="1"/>
</dbReference>
<feature type="compositionally biased region" description="Basic and acidic residues" evidence="2">
    <location>
        <begin position="470"/>
        <end position="483"/>
    </location>
</feature>
<feature type="coiled-coil region" evidence="1">
    <location>
        <begin position="504"/>
        <end position="565"/>
    </location>
</feature>
<dbReference type="AlphaFoldDB" id="A0A1T5E8Q1"/>
<feature type="compositionally biased region" description="Basic and acidic residues" evidence="2">
    <location>
        <begin position="411"/>
        <end position="437"/>
    </location>
</feature>
<feature type="region of interest" description="Disordered" evidence="2">
    <location>
        <begin position="111"/>
        <end position="133"/>
    </location>
</feature>
<dbReference type="OrthoDB" id="594666at2"/>
<feature type="compositionally biased region" description="Basic and acidic residues" evidence="2">
    <location>
        <begin position="383"/>
        <end position="394"/>
    </location>
</feature>
<organism evidence="3 4">
    <name type="scientific">Soonwooa buanensis</name>
    <dbReference type="NCBI Taxonomy" id="619805"/>
    <lineage>
        <taxon>Bacteria</taxon>
        <taxon>Pseudomonadati</taxon>
        <taxon>Bacteroidota</taxon>
        <taxon>Flavobacteriia</taxon>
        <taxon>Flavobacteriales</taxon>
        <taxon>Weeksellaceae</taxon>
        <taxon>Chryseobacterium group</taxon>
        <taxon>Soonwooa</taxon>
    </lineage>
</organism>
<evidence type="ECO:0000256" key="1">
    <source>
        <dbReference type="SAM" id="Coils"/>
    </source>
</evidence>
<dbReference type="Proteomes" id="UP000191112">
    <property type="component" value="Unassembled WGS sequence"/>
</dbReference>
<dbReference type="RefSeq" id="WP_079666457.1">
    <property type="nucleotide sequence ID" value="NZ_FUYZ01000003.1"/>
</dbReference>
<evidence type="ECO:0000256" key="2">
    <source>
        <dbReference type="SAM" id="MobiDB-lite"/>
    </source>
</evidence>
<feature type="compositionally biased region" description="Acidic residues" evidence="2">
    <location>
        <begin position="289"/>
        <end position="301"/>
    </location>
</feature>
<dbReference type="STRING" id="619805.SAMN05660477_01186"/>
<feature type="compositionally biased region" description="Acidic residues" evidence="2">
    <location>
        <begin position="177"/>
        <end position="189"/>
    </location>
</feature>
<evidence type="ECO:0008006" key="5">
    <source>
        <dbReference type="Google" id="ProtNLM"/>
    </source>
</evidence>
<reference evidence="3 4" key="1">
    <citation type="submission" date="2017-02" db="EMBL/GenBank/DDBJ databases">
        <authorList>
            <person name="Peterson S.W."/>
        </authorList>
    </citation>
    <scope>NUCLEOTIDE SEQUENCE [LARGE SCALE GENOMIC DNA]</scope>
    <source>
        <strain evidence="3 4">DSM 22323</strain>
    </source>
</reference>
<feature type="region of interest" description="Disordered" evidence="2">
    <location>
        <begin position="170"/>
        <end position="216"/>
    </location>
</feature>